<dbReference type="EMBL" id="KB206596">
    <property type="protein sequence ID" value="ELP89640.1"/>
    <property type="molecule type" value="Genomic_DNA"/>
</dbReference>
<dbReference type="SMART" id="SM00710">
    <property type="entry name" value="PbH1"/>
    <property type="match status" value="4"/>
</dbReference>
<sequence>MFKWFFILFAITSSKYIRISLTGNITTLKYASSLALPGDIIEFESGNYPPQHVAKRTYGAFDNPIKIRPALNAKVVFETATSQTYAFNIPDSSNIDVEGPFIARSATQQTVAAVNCTNITMSGFSIYNSTRWAMFASGTNITIRNNYADGCVLENEHCKSEKFVQCFGTGVVTYDGPILSKLITFENNEITHAWGEGIDFIFCTECVARNNYIHDVFPSMITVDNAKNLLIENNILRFSNGPLCPEQNQYHAIAIGDEDWPPVYVSTTNITVRNNFIWGARFGVSYWGWSPVAYYSEITVAQNTFFNISGLALAFQAKCVVEGAAKNNQFKNNFIYSNYNLYAALVHQNELNSWNISDNVYYEGCKNFLKDSWNGTDGNAHSIHLTQNETSVLKLWNGGKYGNCTNESYFKWDVPTYCFVPHNKSLLYHSGVYVTYYDLDAKMNKDFYGCVRSNIKPSIGVAEGQFDCVLVEGSYTCYVYVLLSAIFLII</sequence>
<dbReference type="Gene3D" id="2.160.20.10">
    <property type="entry name" value="Single-stranded right-handed beta-helix, Pectin lyase-like"/>
    <property type="match status" value="1"/>
</dbReference>
<keyword evidence="1" id="KW-0732">Signal</keyword>
<name>A0A0A1UBN3_ENTIV</name>
<dbReference type="KEGG" id="eiv:EIN_201850"/>
<dbReference type="InterPro" id="IPR011050">
    <property type="entry name" value="Pectin_lyase_fold/virulence"/>
</dbReference>
<keyword evidence="4" id="KW-1185">Reference proteome</keyword>
<dbReference type="InterPro" id="IPR039448">
    <property type="entry name" value="Beta_helix"/>
</dbReference>
<feature type="chain" id="PRO_5001980766" description="Right handed beta helix domain-containing protein" evidence="1">
    <location>
        <begin position="17"/>
        <end position="490"/>
    </location>
</feature>
<dbReference type="VEuPathDB" id="AmoebaDB:EIN_201850"/>
<dbReference type="GeneID" id="14888615"/>
<dbReference type="InterPro" id="IPR012334">
    <property type="entry name" value="Pectin_lyas_fold"/>
</dbReference>
<dbReference type="Pfam" id="PF13229">
    <property type="entry name" value="Beta_helix"/>
    <property type="match status" value="1"/>
</dbReference>
<reference evidence="3 4" key="1">
    <citation type="submission" date="2012-10" db="EMBL/GenBank/DDBJ databases">
        <authorList>
            <person name="Zafar N."/>
            <person name="Inman J."/>
            <person name="Hall N."/>
            <person name="Lorenzi H."/>
            <person name="Caler E."/>
        </authorList>
    </citation>
    <scope>NUCLEOTIDE SEQUENCE [LARGE SCALE GENOMIC DNA]</scope>
    <source>
        <strain evidence="3 4">IP1</strain>
    </source>
</reference>
<evidence type="ECO:0000259" key="2">
    <source>
        <dbReference type="Pfam" id="PF13229"/>
    </source>
</evidence>
<organism evidence="3 4">
    <name type="scientific">Entamoeba invadens IP1</name>
    <dbReference type="NCBI Taxonomy" id="370355"/>
    <lineage>
        <taxon>Eukaryota</taxon>
        <taxon>Amoebozoa</taxon>
        <taxon>Evosea</taxon>
        <taxon>Archamoebae</taxon>
        <taxon>Mastigamoebida</taxon>
        <taxon>Entamoebidae</taxon>
        <taxon>Entamoeba</taxon>
    </lineage>
</organism>
<dbReference type="AlphaFoldDB" id="A0A0A1UBN3"/>
<dbReference type="Proteomes" id="UP000014680">
    <property type="component" value="Unassembled WGS sequence"/>
</dbReference>
<proteinExistence type="predicted"/>
<evidence type="ECO:0000256" key="1">
    <source>
        <dbReference type="SAM" id="SignalP"/>
    </source>
</evidence>
<dbReference type="SUPFAM" id="SSF51126">
    <property type="entry name" value="Pectin lyase-like"/>
    <property type="match status" value="1"/>
</dbReference>
<feature type="domain" description="Right handed beta helix" evidence="2">
    <location>
        <begin position="166"/>
        <end position="314"/>
    </location>
</feature>
<dbReference type="InterPro" id="IPR006626">
    <property type="entry name" value="PbH1"/>
</dbReference>
<feature type="signal peptide" evidence="1">
    <location>
        <begin position="1"/>
        <end position="16"/>
    </location>
</feature>
<evidence type="ECO:0000313" key="4">
    <source>
        <dbReference type="Proteomes" id="UP000014680"/>
    </source>
</evidence>
<protein>
    <recommendedName>
        <fullName evidence="2">Right handed beta helix domain-containing protein</fullName>
    </recommendedName>
</protein>
<dbReference type="RefSeq" id="XP_004256411.1">
    <property type="nucleotide sequence ID" value="XM_004256363.1"/>
</dbReference>
<evidence type="ECO:0000313" key="3">
    <source>
        <dbReference type="EMBL" id="ELP89640.1"/>
    </source>
</evidence>
<accession>A0A0A1UBN3</accession>
<gene>
    <name evidence="3" type="ORF">EIN_201850</name>
</gene>